<dbReference type="NCBIfam" id="NF004162">
    <property type="entry name" value="PRK05627.1-5"/>
    <property type="match status" value="1"/>
</dbReference>
<evidence type="ECO:0000256" key="6">
    <source>
        <dbReference type="ARBA" id="ARBA00022695"/>
    </source>
</evidence>
<dbReference type="Gene3D" id="2.40.30.30">
    <property type="entry name" value="Riboflavin kinase-like"/>
    <property type="match status" value="1"/>
</dbReference>
<dbReference type="Pfam" id="PF06574">
    <property type="entry name" value="FAD_syn"/>
    <property type="match status" value="1"/>
</dbReference>
<dbReference type="SUPFAM" id="SSF52374">
    <property type="entry name" value="Nucleotidylyl transferase"/>
    <property type="match status" value="1"/>
</dbReference>
<comment type="catalytic activity">
    <reaction evidence="13 14">
        <text>FMN + ATP + H(+) = FAD + diphosphate</text>
        <dbReference type="Rhea" id="RHEA:17237"/>
        <dbReference type="ChEBI" id="CHEBI:15378"/>
        <dbReference type="ChEBI" id="CHEBI:30616"/>
        <dbReference type="ChEBI" id="CHEBI:33019"/>
        <dbReference type="ChEBI" id="CHEBI:57692"/>
        <dbReference type="ChEBI" id="CHEBI:58210"/>
        <dbReference type="EC" id="2.7.7.2"/>
    </reaction>
</comment>
<dbReference type="CDD" id="cd02064">
    <property type="entry name" value="FAD_synthetase_N"/>
    <property type="match status" value="1"/>
</dbReference>
<keyword evidence="7 14" id="KW-0547">Nucleotide-binding</keyword>
<dbReference type="PANTHER" id="PTHR22749">
    <property type="entry name" value="RIBOFLAVIN KINASE/FMN ADENYLYLTRANSFERASE"/>
    <property type="match status" value="1"/>
</dbReference>
<evidence type="ECO:0000256" key="4">
    <source>
        <dbReference type="ARBA" id="ARBA00022643"/>
    </source>
</evidence>
<dbReference type="SUPFAM" id="SSF82114">
    <property type="entry name" value="Riboflavin kinase-like"/>
    <property type="match status" value="1"/>
</dbReference>
<evidence type="ECO:0000256" key="10">
    <source>
        <dbReference type="ARBA" id="ARBA00022840"/>
    </source>
</evidence>
<comment type="pathway">
    <text evidence="1 14">Cofactor biosynthesis; FAD biosynthesis; FAD from FMN: step 1/1.</text>
</comment>
<evidence type="ECO:0000256" key="1">
    <source>
        <dbReference type="ARBA" id="ARBA00004726"/>
    </source>
</evidence>
<comment type="caution">
    <text evidence="16">The sequence shown here is derived from an EMBL/GenBank/DDBJ whole genome shotgun (WGS) entry which is preliminary data.</text>
</comment>
<dbReference type="GO" id="GO:0003919">
    <property type="term" value="F:FMN adenylyltransferase activity"/>
    <property type="evidence" value="ECO:0007669"/>
    <property type="project" value="UniProtKB-UniRule"/>
</dbReference>
<keyword evidence="5 14" id="KW-0808">Transferase</keyword>
<name>A0A9D8KBV8_9DELT</name>
<gene>
    <name evidence="16" type="ORF">JW984_04860</name>
</gene>
<evidence type="ECO:0000256" key="11">
    <source>
        <dbReference type="ARBA" id="ARBA00023268"/>
    </source>
</evidence>
<dbReference type="InterPro" id="IPR023468">
    <property type="entry name" value="Riboflavin_kinase"/>
</dbReference>
<dbReference type="Proteomes" id="UP000809273">
    <property type="component" value="Unassembled WGS sequence"/>
</dbReference>
<evidence type="ECO:0000256" key="13">
    <source>
        <dbReference type="ARBA" id="ARBA00049494"/>
    </source>
</evidence>
<dbReference type="GO" id="GO:0005524">
    <property type="term" value="F:ATP binding"/>
    <property type="evidence" value="ECO:0007669"/>
    <property type="project" value="UniProtKB-UniRule"/>
</dbReference>
<keyword evidence="6 14" id="KW-0548">Nucleotidyltransferase</keyword>
<comment type="similarity">
    <text evidence="14">Belongs to the ribF family.</text>
</comment>
<dbReference type="InterPro" id="IPR023465">
    <property type="entry name" value="Riboflavin_kinase_dom_sf"/>
</dbReference>
<dbReference type="InterPro" id="IPR015864">
    <property type="entry name" value="FAD_synthase"/>
</dbReference>
<dbReference type="GO" id="GO:0008531">
    <property type="term" value="F:riboflavin kinase activity"/>
    <property type="evidence" value="ECO:0007669"/>
    <property type="project" value="UniProtKB-UniRule"/>
</dbReference>
<dbReference type="Pfam" id="PF01687">
    <property type="entry name" value="Flavokinase"/>
    <property type="match status" value="1"/>
</dbReference>
<dbReference type="EMBL" id="JAFGIX010000023">
    <property type="protein sequence ID" value="MBN1572511.1"/>
    <property type="molecule type" value="Genomic_DNA"/>
</dbReference>
<evidence type="ECO:0000313" key="17">
    <source>
        <dbReference type="Proteomes" id="UP000809273"/>
    </source>
</evidence>
<keyword evidence="9 14" id="KW-0274">FAD</keyword>
<evidence type="ECO:0000256" key="9">
    <source>
        <dbReference type="ARBA" id="ARBA00022827"/>
    </source>
</evidence>
<evidence type="ECO:0000256" key="12">
    <source>
        <dbReference type="ARBA" id="ARBA00047880"/>
    </source>
</evidence>
<evidence type="ECO:0000256" key="2">
    <source>
        <dbReference type="ARBA" id="ARBA00005201"/>
    </source>
</evidence>
<dbReference type="EC" id="2.7.7.2" evidence="14"/>
<protein>
    <recommendedName>
        <fullName evidence="14">Riboflavin biosynthesis protein</fullName>
    </recommendedName>
    <domain>
        <recommendedName>
            <fullName evidence="14">Riboflavin kinase</fullName>
            <ecNumber evidence="14">2.7.1.26</ecNumber>
        </recommendedName>
        <alternativeName>
            <fullName evidence="14">Flavokinase</fullName>
        </alternativeName>
    </domain>
    <domain>
        <recommendedName>
            <fullName evidence="14">FMN adenylyltransferase</fullName>
            <ecNumber evidence="14">2.7.7.2</ecNumber>
        </recommendedName>
        <alternativeName>
            <fullName evidence="14">FAD pyrophosphorylase</fullName>
        </alternativeName>
        <alternativeName>
            <fullName evidence="14">FAD synthase</fullName>
        </alternativeName>
    </domain>
</protein>
<dbReference type="AlphaFoldDB" id="A0A9D8KBV8"/>
<dbReference type="PIRSF" id="PIRSF004491">
    <property type="entry name" value="FAD_Synth"/>
    <property type="match status" value="1"/>
</dbReference>
<keyword evidence="10 14" id="KW-0067">ATP-binding</keyword>
<dbReference type="EC" id="2.7.1.26" evidence="14"/>
<dbReference type="InterPro" id="IPR015865">
    <property type="entry name" value="Riboflavin_kinase_bac/euk"/>
</dbReference>
<dbReference type="InterPro" id="IPR002606">
    <property type="entry name" value="Riboflavin_kinase_bac"/>
</dbReference>
<dbReference type="FunFam" id="3.40.50.620:FF:000021">
    <property type="entry name" value="Riboflavin biosynthesis protein"/>
    <property type="match status" value="1"/>
</dbReference>
<evidence type="ECO:0000313" key="16">
    <source>
        <dbReference type="EMBL" id="MBN1572511.1"/>
    </source>
</evidence>
<feature type="domain" description="Riboflavin kinase" evidence="15">
    <location>
        <begin position="182"/>
        <end position="306"/>
    </location>
</feature>
<evidence type="ECO:0000259" key="15">
    <source>
        <dbReference type="SMART" id="SM00904"/>
    </source>
</evidence>
<dbReference type="GO" id="GO:0009231">
    <property type="term" value="P:riboflavin biosynthetic process"/>
    <property type="evidence" value="ECO:0007669"/>
    <property type="project" value="InterPro"/>
</dbReference>
<comment type="catalytic activity">
    <reaction evidence="12 14">
        <text>riboflavin + ATP = FMN + ADP + H(+)</text>
        <dbReference type="Rhea" id="RHEA:14357"/>
        <dbReference type="ChEBI" id="CHEBI:15378"/>
        <dbReference type="ChEBI" id="CHEBI:30616"/>
        <dbReference type="ChEBI" id="CHEBI:57986"/>
        <dbReference type="ChEBI" id="CHEBI:58210"/>
        <dbReference type="ChEBI" id="CHEBI:456216"/>
        <dbReference type="EC" id="2.7.1.26"/>
    </reaction>
</comment>
<dbReference type="SMART" id="SM00904">
    <property type="entry name" value="Flavokinase"/>
    <property type="match status" value="1"/>
</dbReference>
<dbReference type="FunFam" id="2.40.30.30:FF:000003">
    <property type="entry name" value="Riboflavin biosynthesis protein"/>
    <property type="match status" value="1"/>
</dbReference>
<accession>A0A9D8KBV8</accession>
<evidence type="ECO:0000256" key="8">
    <source>
        <dbReference type="ARBA" id="ARBA00022777"/>
    </source>
</evidence>
<dbReference type="GO" id="GO:0009398">
    <property type="term" value="P:FMN biosynthetic process"/>
    <property type="evidence" value="ECO:0007669"/>
    <property type="project" value="UniProtKB-UniRule"/>
</dbReference>
<keyword evidence="4 14" id="KW-0288">FMN</keyword>
<organism evidence="16 17">
    <name type="scientific">Candidatus Zymogenus saltonus</name>
    <dbReference type="NCBI Taxonomy" id="2844893"/>
    <lineage>
        <taxon>Bacteria</taxon>
        <taxon>Deltaproteobacteria</taxon>
        <taxon>Candidatus Zymogenia</taxon>
        <taxon>Candidatus Zymogeniales</taxon>
        <taxon>Candidatus Zymogenaceae</taxon>
        <taxon>Candidatus Zymogenus</taxon>
    </lineage>
</organism>
<dbReference type="Gene3D" id="3.40.50.620">
    <property type="entry name" value="HUPs"/>
    <property type="match status" value="1"/>
</dbReference>
<reference evidence="16" key="2">
    <citation type="submission" date="2021-01" db="EMBL/GenBank/DDBJ databases">
        <authorList>
            <person name="Hahn C.R."/>
            <person name="Youssef N.H."/>
            <person name="Elshahed M."/>
        </authorList>
    </citation>
    <scope>NUCLEOTIDE SEQUENCE</scope>
    <source>
        <strain evidence="16">Zod_Metabat.24</strain>
    </source>
</reference>
<dbReference type="NCBIfam" id="TIGR00083">
    <property type="entry name" value="ribF"/>
    <property type="match status" value="1"/>
</dbReference>
<keyword evidence="8 14" id="KW-0418">Kinase</keyword>
<keyword evidence="11" id="KW-0511">Multifunctional enzyme</keyword>
<comment type="pathway">
    <text evidence="2 14">Cofactor biosynthesis; FMN biosynthesis; FMN from riboflavin (ATP route): step 1/1.</text>
</comment>
<dbReference type="GO" id="GO:0006747">
    <property type="term" value="P:FAD biosynthetic process"/>
    <property type="evidence" value="ECO:0007669"/>
    <property type="project" value="UniProtKB-UniRule"/>
</dbReference>
<dbReference type="InterPro" id="IPR014729">
    <property type="entry name" value="Rossmann-like_a/b/a_fold"/>
</dbReference>
<dbReference type="PANTHER" id="PTHR22749:SF6">
    <property type="entry name" value="RIBOFLAVIN KINASE"/>
    <property type="match status" value="1"/>
</dbReference>
<evidence type="ECO:0000256" key="3">
    <source>
        <dbReference type="ARBA" id="ARBA00022630"/>
    </source>
</evidence>
<evidence type="ECO:0000256" key="5">
    <source>
        <dbReference type="ARBA" id="ARBA00022679"/>
    </source>
</evidence>
<reference evidence="16" key="1">
    <citation type="journal article" date="2021" name="Environ. Microbiol.">
        <title>Genomic characterization of three novel Desulfobacterota classes expand the metabolic and phylogenetic diversity of the phylum.</title>
        <authorList>
            <person name="Murphy C.L."/>
            <person name="Biggerstaff J."/>
            <person name="Eichhorn A."/>
            <person name="Ewing E."/>
            <person name="Shahan R."/>
            <person name="Soriano D."/>
            <person name="Stewart S."/>
            <person name="VanMol K."/>
            <person name="Walker R."/>
            <person name="Walters P."/>
            <person name="Elshahed M.S."/>
            <person name="Youssef N.H."/>
        </authorList>
    </citation>
    <scope>NUCLEOTIDE SEQUENCE</scope>
    <source>
        <strain evidence="16">Zod_Metabat.24</strain>
    </source>
</reference>
<sequence length="308" mass="33773">MIVIDWEEGYKSPFKNTVLTIGNFDGVHLGHQAIFRDVVKRAGEISGTPAVMTFNPHPQKIFRGVEPPIITRFDEKLRLIEPLGIEVVFVAGRTRDFYRMRAEEFIEDVLVEGLSVAHVVVGNDFTLGRDREGGIELLREMGGSLGFGVDVQDEVKIGGVLVKSTVIRDLIAKGDVYGASILLGREFGIRGRVSTGASRGGSLLGFPTANVVFEGNLIPANGVYVVHAVVSGKRYGGVCNLGENPTFGDVKFAFEVHILDFEGDIYGEEIEVSFVTRIRDEVKFKEVSELVARIEKDVEFARGVLDGL</sequence>
<keyword evidence="3 14" id="KW-0285">Flavoprotein</keyword>
<evidence type="ECO:0000256" key="14">
    <source>
        <dbReference type="PIRNR" id="PIRNR004491"/>
    </source>
</evidence>
<evidence type="ECO:0000256" key="7">
    <source>
        <dbReference type="ARBA" id="ARBA00022741"/>
    </source>
</evidence>
<proteinExistence type="inferred from homology"/>